<dbReference type="RefSeq" id="WP_011530869.1">
    <property type="nucleotide sequence ID" value="NC_008025.1"/>
</dbReference>
<dbReference type="STRING" id="319795.Dgeo_1743"/>
<keyword evidence="2" id="KW-1185">Reference proteome</keyword>
<protein>
    <submittedName>
        <fullName evidence="1">Short chain dehydrogenase</fullName>
    </submittedName>
</protein>
<accession>Q1IXJ6</accession>
<dbReference type="HOGENOM" id="CLU_127498_0_0_0"/>
<dbReference type="Proteomes" id="UP000002431">
    <property type="component" value="Chromosome"/>
</dbReference>
<dbReference type="EMBL" id="CP000359">
    <property type="protein sequence ID" value="ABF46038.1"/>
    <property type="molecule type" value="Genomic_DNA"/>
</dbReference>
<evidence type="ECO:0000313" key="1">
    <source>
        <dbReference type="EMBL" id="ABF46038.1"/>
    </source>
</evidence>
<proteinExistence type="predicted"/>
<dbReference type="InterPro" id="IPR036291">
    <property type="entry name" value="NAD(P)-bd_dom_sf"/>
</dbReference>
<name>Q1IXJ6_DEIGD</name>
<dbReference type="Gene3D" id="3.40.50.720">
    <property type="entry name" value="NAD(P)-binding Rossmann-like Domain"/>
    <property type="match status" value="1"/>
</dbReference>
<dbReference type="AlphaFoldDB" id="Q1IXJ6"/>
<evidence type="ECO:0000313" key="2">
    <source>
        <dbReference type="Proteomes" id="UP000002431"/>
    </source>
</evidence>
<sequence>MRTLVVGGTGMLAGVVRVLLDEGDEVTVLARRPERLANPRARLLALDDRDTGALEHALAQAGPFDRAVVWLHGTAPEAPFVVARHVHGPYWHVLGSAVANPAKRGSQRRERFAALGNDYREVVLGFVREGDTARWLTHAEISGGVLHALRHDLKRHVIGVVEPWARRPA</sequence>
<reference evidence="1" key="1">
    <citation type="submission" date="2006-04" db="EMBL/GenBank/DDBJ databases">
        <title>Complete sequence of chromosome of Deinococcus geothermalis DSM 11300.</title>
        <authorList>
            <consortium name="US DOE Joint Genome Institute"/>
            <person name="Copeland A."/>
            <person name="Lucas S."/>
            <person name="Lapidus A."/>
            <person name="Barry K."/>
            <person name="Detter J.C."/>
            <person name="Glavina del Rio T."/>
            <person name="Hammon N."/>
            <person name="Israni S."/>
            <person name="Dalin E."/>
            <person name="Tice H."/>
            <person name="Pitluck S."/>
            <person name="Brettin T."/>
            <person name="Bruce D."/>
            <person name="Han C."/>
            <person name="Tapia R."/>
            <person name="Saunders E."/>
            <person name="Gilna P."/>
            <person name="Schmutz J."/>
            <person name="Larimer F."/>
            <person name="Land M."/>
            <person name="Hauser L."/>
            <person name="Kyrpides N."/>
            <person name="Kim E."/>
            <person name="Daly M.J."/>
            <person name="Fredrickson J.K."/>
            <person name="Makarova K.S."/>
            <person name="Gaidamakova E.K."/>
            <person name="Zhai M."/>
            <person name="Richardson P."/>
        </authorList>
    </citation>
    <scope>NUCLEOTIDE SEQUENCE</scope>
    <source>
        <strain evidence="1">DSM 11300</strain>
    </source>
</reference>
<dbReference type="SUPFAM" id="SSF51735">
    <property type="entry name" value="NAD(P)-binding Rossmann-fold domains"/>
    <property type="match status" value="1"/>
</dbReference>
<dbReference type="NCBIfam" id="NF006168">
    <property type="entry name" value="PRK08309.1"/>
    <property type="match status" value="1"/>
</dbReference>
<dbReference type="eggNOG" id="COG0300">
    <property type="taxonomic scope" value="Bacteria"/>
</dbReference>
<dbReference type="KEGG" id="dge:Dgeo_1743"/>
<gene>
    <name evidence="1" type="ordered locus">Dgeo_1743</name>
</gene>
<organism evidence="1 2">
    <name type="scientific">Deinococcus geothermalis (strain DSM 11300 / CIP 105573 / AG-3a)</name>
    <dbReference type="NCBI Taxonomy" id="319795"/>
    <lineage>
        <taxon>Bacteria</taxon>
        <taxon>Thermotogati</taxon>
        <taxon>Deinococcota</taxon>
        <taxon>Deinococci</taxon>
        <taxon>Deinococcales</taxon>
        <taxon>Deinococcaceae</taxon>
        <taxon>Deinococcus</taxon>
    </lineage>
</organism>